<dbReference type="EMBL" id="AP018203">
    <property type="protein sequence ID" value="BAY58672.1"/>
    <property type="molecule type" value="Genomic_DNA"/>
</dbReference>
<evidence type="ECO:0000313" key="3">
    <source>
        <dbReference type="Proteomes" id="UP000217895"/>
    </source>
</evidence>
<organism evidence="2 3">
    <name type="scientific">Leptolyngbya boryana NIES-2135</name>
    <dbReference type="NCBI Taxonomy" id="1973484"/>
    <lineage>
        <taxon>Bacteria</taxon>
        <taxon>Bacillati</taxon>
        <taxon>Cyanobacteriota</taxon>
        <taxon>Cyanophyceae</taxon>
        <taxon>Leptolyngbyales</taxon>
        <taxon>Leptolyngbyaceae</taxon>
        <taxon>Leptolyngbya group</taxon>
        <taxon>Leptolyngbya</taxon>
    </lineage>
</organism>
<reference evidence="2 3" key="1">
    <citation type="submission" date="2017-06" db="EMBL/GenBank/DDBJ databases">
        <title>Genome sequencing of cyanobaciteial culture collection at National Institute for Environmental Studies (NIES).</title>
        <authorList>
            <person name="Hirose Y."/>
            <person name="Shimura Y."/>
            <person name="Fujisawa T."/>
            <person name="Nakamura Y."/>
            <person name="Kawachi M."/>
        </authorList>
    </citation>
    <scope>NUCLEOTIDE SEQUENCE [LARGE SCALE GENOMIC DNA]</scope>
    <source>
        <strain evidence="2 3">NIES-2135</strain>
    </source>
</reference>
<gene>
    <name evidence="2" type="ORF">NIES2135_55450</name>
</gene>
<feature type="region of interest" description="Disordered" evidence="1">
    <location>
        <begin position="1"/>
        <end position="25"/>
    </location>
</feature>
<dbReference type="Proteomes" id="UP000217895">
    <property type="component" value="Chromosome"/>
</dbReference>
<protein>
    <recommendedName>
        <fullName evidence="4">Transposase</fullName>
    </recommendedName>
</protein>
<proteinExistence type="predicted"/>
<evidence type="ECO:0000256" key="1">
    <source>
        <dbReference type="SAM" id="MobiDB-lite"/>
    </source>
</evidence>
<sequence length="68" mass="8061">MWGRDDLKKTRAYQEAEQEGRRAGREEVRQEMLQITVSLLLEKGITIEEIAQHFKLPIETLQQFAFQK</sequence>
<evidence type="ECO:0000313" key="2">
    <source>
        <dbReference type="EMBL" id="BAY58672.1"/>
    </source>
</evidence>
<name>A0A1Z4JPM1_LEPBY</name>
<dbReference type="AlphaFoldDB" id="A0A1Z4JPM1"/>
<evidence type="ECO:0008006" key="4">
    <source>
        <dbReference type="Google" id="ProtNLM"/>
    </source>
</evidence>
<keyword evidence="3" id="KW-1185">Reference proteome</keyword>
<accession>A0A1Z4JPM1</accession>